<feature type="binding site" evidence="13">
    <location>
        <position position="329"/>
    </location>
    <ligand>
        <name>UDP-N-acetyl-alpha-D-glucosamine</name>
        <dbReference type="ChEBI" id="CHEBI:57705"/>
    </ligand>
</feature>
<keyword evidence="3 13" id="KW-0963">Cytoplasm</keyword>
<feature type="active site" description="Proton donor" evidence="13">
    <location>
        <position position="117"/>
    </location>
</feature>
<evidence type="ECO:0000313" key="15">
    <source>
        <dbReference type="EMBL" id="GIU41215.1"/>
    </source>
</evidence>
<evidence type="ECO:0000313" key="16">
    <source>
        <dbReference type="Proteomes" id="UP000887104"/>
    </source>
</evidence>
<evidence type="ECO:0000256" key="4">
    <source>
        <dbReference type="ARBA" id="ARBA00022618"/>
    </source>
</evidence>
<keyword evidence="6 13" id="KW-0133">Cell shape</keyword>
<accession>A0ABQ4P122</accession>
<protein>
    <recommendedName>
        <fullName evidence="13">UDP-N-acetylglucosamine 1-carboxyvinyltransferase</fullName>
        <ecNumber evidence="13">2.5.1.7</ecNumber>
    </recommendedName>
    <alternativeName>
        <fullName evidence="13">Enoylpyruvate transferase</fullName>
    </alternativeName>
    <alternativeName>
        <fullName evidence="13">UDP-N-acetylglucosamine enolpyruvyl transferase</fullName>
        <shortName evidence="13">EPT</shortName>
    </alternativeName>
</protein>
<evidence type="ECO:0000256" key="10">
    <source>
        <dbReference type="ARBA" id="ARBA00023317"/>
    </source>
</evidence>
<evidence type="ECO:0000256" key="8">
    <source>
        <dbReference type="ARBA" id="ARBA00023306"/>
    </source>
</evidence>
<feature type="domain" description="Enolpyruvate transferase" evidence="14">
    <location>
        <begin position="7"/>
        <end position="407"/>
    </location>
</feature>
<feature type="binding site" evidence="13">
    <location>
        <position position="307"/>
    </location>
    <ligand>
        <name>UDP-N-acetyl-alpha-D-glucosamine</name>
        <dbReference type="ChEBI" id="CHEBI:57705"/>
    </ligand>
</feature>
<keyword evidence="10 13" id="KW-0670">Pyruvate</keyword>
<dbReference type="RefSeq" id="WP_220779010.1">
    <property type="nucleotide sequence ID" value="NZ_BPEY01000005.1"/>
</dbReference>
<dbReference type="InterPro" id="IPR050068">
    <property type="entry name" value="MurA_subfamily"/>
</dbReference>
<dbReference type="HAMAP" id="MF_00111">
    <property type="entry name" value="MurA"/>
    <property type="match status" value="1"/>
</dbReference>
<dbReference type="InterPro" id="IPR036968">
    <property type="entry name" value="Enolpyruvate_Tfrase_sf"/>
</dbReference>
<comment type="subcellular location">
    <subcellularLocation>
        <location evidence="1 13">Cytoplasm</location>
    </subcellularLocation>
</comment>
<keyword evidence="5 13" id="KW-0808">Transferase</keyword>
<evidence type="ECO:0000256" key="6">
    <source>
        <dbReference type="ARBA" id="ARBA00022960"/>
    </source>
</evidence>
<comment type="caution">
    <text evidence="15">The sequence shown here is derived from an EMBL/GenBank/DDBJ whole genome shotgun (WGS) entry which is preliminary data.</text>
</comment>
<dbReference type="InterPro" id="IPR001986">
    <property type="entry name" value="Enolpyruvate_Tfrase_dom"/>
</dbReference>
<feature type="binding site" evidence="13">
    <location>
        <position position="93"/>
    </location>
    <ligand>
        <name>UDP-N-acetyl-alpha-D-glucosamine</name>
        <dbReference type="ChEBI" id="CHEBI:57705"/>
    </ligand>
</feature>
<evidence type="ECO:0000256" key="12">
    <source>
        <dbReference type="ARBA" id="ARBA00047527"/>
    </source>
</evidence>
<keyword evidence="9 13" id="KW-0961">Cell wall biogenesis/degradation</keyword>
<comment type="pathway">
    <text evidence="2 13">Cell wall biogenesis; peptidoglycan biosynthesis.</text>
</comment>
<evidence type="ECO:0000256" key="9">
    <source>
        <dbReference type="ARBA" id="ARBA00023316"/>
    </source>
</evidence>
<dbReference type="NCBIfam" id="TIGR01072">
    <property type="entry name" value="murA"/>
    <property type="match status" value="1"/>
</dbReference>
<keyword evidence="16" id="KW-1185">Reference proteome</keyword>
<sequence length="420" mass="44690">MDKLKIEASGALAGNVVISGAKNAALPILMAGVLAETDFNVSNVPNLRDVNTSCELLRCLGAEVTRSGTDKVCISTTNLNEFCAPYELVKTMRASILILGPLLARYGKADVSLPGGCAIGARPVNLHLQGLEQMGAKIEVKEGYIKARVDGRLKGAHIFMDMISVGATENLLMAAALADGETIIENAAREPEVVDLANCLIAMGAKIEGAGTDTVRIQGVESLQGCDYQVMPDRIETGSFLVAAAVTRGKIRCTKADPKTLEAVLAKLEDAGANITTGDDWIELDMQGKRAKAVNIKTVAYPGFPTDMQAQFCVLNALAEGTATITETIFENRFMHVPELSRMGATMELEGNTCIIHGIEKLNGAQVMATDLRASASLVIAGLVAEGTTTVDRIYHLDRGYEHIEDKFKGLGGHVVRVKS</sequence>
<evidence type="ECO:0000256" key="7">
    <source>
        <dbReference type="ARBA" id="ARBA00022984"/>
    </source>
</evidence>
<dbReference type="PANTHER" id="PTHR43783:SF1">
    <property type="entry name" value="UDP-N-ACETYLGLUCOSAMINE 1-CARBOXYVINYLTRANSFERASE"/>
    <property type="match status" value="1"/>
</dbReference>
<name>A0ABQ4P122_9GAMM</name>
<dbReference type="Proteomes" id="UP000887104">
    <property type="component" value="Unassembled WGS sequence"/>
</dbReference>
<reference evidence="15" key="1">
    <citation type="submission" date="2021-05" db="EMBL/GenBank/DDBJ databases">
        <title>Molecular characterization for Shewanella algae harboring chromosomal blaOXA-55-like strains isolated from clinical and environment sample.</title>
        <authorList>
            <person name="Ohama Y."/>
            <person name="Aoki K."/>
            <person name="Harada S."/>
            <person name="Moriya K."/>
            <person name="Ishii Y."/>
            <person name="Tateda K."/>
        </authorList>
    </citation>
    <scope>NUCLEOTIDE SEQUENCE</scope>
    <source>
        <strain evidence="15">JCM 11563</strain>
    </source>
</reference>
<evidence type="ECO:0000259" key="14">
    <source>
        <dbReference type="Pfam" id="PF00275"/>
    </source>
</evidence>
<comment type="similarity">
    <text evidence="11 13">Belongs to the EPSP synthase family. MurA subfamily.</text>
</comment>
<evidence type="ECO:0000256" key="13">
    <source>
        <dbReference type="HAMAP-Rule" id="MF_00111"/>
    </source>
</evidence>
<keyword evidence="4 13" id="KW-0132">Cell division</keyword>
<feature type="modified residue" description="2-(S-cysteinyl)pyruvic acid O-phosphothioketal" evidence="13">
    <location>
        <position position="117"/>
    </location>
</feature>
<keyword evidence="8 13" id="KW-0131">Cell cycle</keyword>
<dbReference type="InterPro" id="IPR013792">
    <property type="entry name" value="RNA3'P_cycl/enolpyr_Trfase_a/b"/>
</dbReference>
<dbReference type="InterPro" id="IPR005750">
    <property type="entry name" value="UDP_GlcNAc_COvinyl_MurA"/>
</dbReference>
<evidence type="ECO:0000256" key="5">
    <source>
        <dbReference type="ARBA" id="ARBA00022679"/>
    </source>
</evidence>
<evidence type="ECO:0000256" key="3">
    <source>
        <dbReference type="ARBA" id="ARBA00022490"/>
    </source>
</evidence>
<evidence type="ECO:0000256" key="1">
    <source>
        <dbReference type="ARBA" id="ARBA00004496"/>
    </source>
</evidence>
<comment type="catalytic activity">
    <reaction evidence="12 13">
        <text>phosphoenolpyruvate + UDP-N-acetyl-alpha-D-glucosamine = UDP-N-acetyl-3-O-(1-carboxyvinyl)-alpha-D-glucosamine + phosphate</text>
        <dbReference type="Rhea" id="RHEA:18681"/>
        <dbReference type="ChEBI" id="CHEBI:43474"/>
        <dbReference type="ChEBI" id="CHEBI:57705"/>
        <dbReference type="ChEBI" id="CHEBI:58702"/>
        <dbReference type="ChEBI" id="CHEBI:68483"/>
        <dbReference type="EC" id="2.5.1.7"/>
    </reaction>
</comment>
<dbReference type="Gene3D" id="3.65.10.10">
    <property type="entry name" value="Enolpyruvate transferase domain"/>
    <property type="match status" value="2"/>
</dbReference>
<proteinExistence type="inferred from homology"/>
<dbReference type="EMBL" id="BPEY01000005">
    <property type="protein sequence ID" value="GIU41215.1"/>
    <property type="molecule type" value="Genomic_DNA"/>
</dbReference>
<dbReference type="CDD" id="cd01555">
    <property type="entry name" value="UdpNAET"/>
    <property type="match status" value="1"/>
</dbReference>
<evidence type="ECO:0000256" key="2">
    <source>
        <dbReference type="ARBA" id="ARBA00004752"/>
    </source>
</evidence>
<feature type="binding site" evidence="13">
    <location>
        <begin position="22"/>
        <end position="23"/>
    </location>
    <ligand>
        <name>phosphoenolpyruvate</name>
        <dbReference type="ChEBI" id="CHEBI:58702"/>
    </ligand>
</feature>
<dbReference type="NCBIfam" id="NF006873">
    <property type="entry name" value="PRK09369.1"/>
    <property type="match status" value="1"/>
</dbReference>
<gene>
    <name evidence="13 15" type="primary">murA</name>
    <name evidence="15" type="ORF">TUM4438_04630</name>
</gene>
<dbReference type="PANTHER" id="PTHR43783">
    <property type="entry name" value="UDP-N-ACETYLGLUCOSAMINE 1-CARBOXYVINYLTRANSFERASE"/>
    <property type="match status" value="1"/>
</dbReference>
<dbReference type="SUPFAM" id="SSF55205">
    <property type="entry name" value="EPT/RTPC-like"/>
    <property type="match status" value="1"/>
</dbReference>
<dbReference type="Pfam" id="PF00275">
    <property type="entry name" value="EPSP_synthase"/>
    <property type="match status" value="1"/>
</dbReference>
<comment type="caution">
    <text evidence="13">Lacks conserved residue(s) required for the propagation of feature annotation.</text>
</comment>
<evidence type="ECO:0000256" key="11">
    <source>
        <dbReference type="ARBA" id="ARBA00038367"/>
    </source>
</evidence>
<comment type="function">
    <text evidence="13">Cell wall formation. Adds enolpyruvyl to UDP-N-acetylglucosamine.</text>
</comment>
<keyword evidence="7 13" id="KW-0573">Peptidoglycan synthesis</keyword>
<dbReference type="EC" id="2.5.1.7" evidence="13"/>
<organism evidence="15 16">
    <name type="scientific">Shewanella sairae</name>
    <dbReference type="NCBI Taxonomy" id="190310"/>
    <lineage>
        <taxon>Bacteria</taxon>
        <taxon>Pseudomonadati</taxon>
        <taxon>Pseudomonadota</taxon>
        <taxon>Gammaproteobacteria</taxon>
        <taxon>Alteromonadales</taxon>
        <taxon>Shewanellaceae</taxon>
        <taxon>Shewanella</taxon>
    </lineage>
</organism>